<dbReference type="InterPro" id="IPR008485">
    <property type="entry name" value="JAMP"/>
</dbReference>
<dbReference type="Pfam" id="PF05571">
    <property type="entry name" value="JAMP"/>
    <property type="match status" value="1"/>
</dbReference>
<keyword evidence="3" id="KW-1185">Reference proteome</keyword>
<comment type="caution">
    <text evidence="2">The sequence shown here is derived from an EMBL/GenBank/DDBJ whole genome shotgun (WGS) entry which is preliminary data.</text>
</comment>
<evidence type="ECO:0000256" key="1">
    <source>
        <dbReference type="SAM" id="Phobius"/>
    </source>
</evidence>
<dbReference type="EMBL" id="NCKV01000705">
    <property type="protein sequence ID" value="RWS29946.1"/>
    <property type="molecule type" value="Genomic_DNA"/>
</dbReference>
<gene>
    <name evidence="2" type="ORF">B4U80_11574</name>
</gene>
<dbReference type="VEuPathDB" id="VectorBase:LDEU002095"/>
<dbReference type="PANTHER" id="PTHR12740">
    <property type="entry name" value="JNK1/MAPK8-ASSOCIATED MEMBRANE PROTEIN"/>
    <property type="match status" value="1"/>
</dbReference>
<proteinExistence type="predicted"/>
<reference evidence="2 3" key="1">
    <citation type="journal article" date="2018" name="Gigascience">
        <title>Genomes of trombidid mites reveal novel predicted allergens and laterally-transferred genes associated with secondary metabolism.</title>
        <authorList>
            <person name="Dong X."/>
            <person name="Chaisiri K."/>
            <person name="Xia D."/>
            <person name="Armstrong S.D."/>
            <person name="Fang Y."/>
            <person name="Donnelly M.J."/>
            <person name="Kadowaki T."/>
            <person name="McGarry J.W."/>
            <person name="Darby A.C."/>
            <person name="Makepeace B.L."/>
        </authorList>
    </citation>
    <scope>NUCLEOTIDE SEQUENCE [LARGE SCALE GENOMIC DNA]</scope>
    <source>
        <strain evidence="2">UoL-UT</strain>
    </source>
</reference>
<dbReference type="GO" id="GO:0036503">
    <property type="term" value="P:ERAD pathway"/>
    <property type="evidence" value="ECO:0007669"/>
    <property type="project" value="TreeGrafter"/>
</dbReference>
<dbReference type="OrthoDB" id="5920264at2759"/>
<dbReference type="PANTHER" id="PTHR12740:SF4">
    <property type="entry name" value="JNK1_MAPK8-ASSOCIATED MEMBRANE PROTEIN"/>
    <property type="match status" value="1"/>
</dbReference>
<protein>
    <submittedName>
        <fullName evidence="2">JNK1/MAPK8-associated membrane protein-like protein</fullName>
    </submittedName>
</protein>
<name>A0A443SQX7_9ACAR</name>
<keyword evidence="1" id="KW-0472">Membrane</keyword>
<accession>A0A443SQX7</accession>
<evidence type="ECO:0000313" key="3">
    <source>
        <dbReference type="Proteomes" id="UP000288716"/>
    </source>
</evidence>
<feature type="transmembrane region" description="Helical" evidence="1">
    <location>
        <begin position="17"/>
        <end position="37"/>
    </location>
</feature>
<dbReference type="GO" id="GO:0016020">
    <property type="term" value="C:membrane"/>
    <property type="evidence" value="ECO:0007669"/>
    <property type="project" value="InterPro"/>
</dbReference>
<dbReference type="GO" id="GO:0006986">
    <property type="term" value="P:response to unfolded protein"/>
    <property type="evidence" value="ECO:0007669"/>
    <property type="project" value="InterPro"/>
</dbReference>
<keyword evidence="1" id="KW-1133">Transmembrane helix</keyword>
<dbReference type="AlphaFoldDB" id="A0A443SQX7"/>
<organism evidence="2 3">
    <name type="scientific">Leptotrombidium deliense</name>
    <dbReference type="NCBI Taxonomy" id="299467"/>
    <lineage>
        <taxon>Eukaryota</taxon>
        <taxon>Metazoa</taxon>
        <taxon>Ecdysozoa</taxon>
        <taxon>Arthropoda</taxon>
        <taxon>Chelicerata</taxon>
        <taxon>Arachnida</taxon>
        <taxon>Acari</taxon>
        <taxon>Acariformes</taxon>
        <taxon>Trombidiformes</taxon>
        <taxon>Prostigmata</taxon>
        <taxon>Anystina</taxon>
        <taxon>Parasitengona</taxon>
        <taxon>Trombiculoidea</taxon>
        <taxon>Trombiculidae</taxon>
        <taxon>Leptotrombidium</taxon>
    </lineage>
</organism>
<sequence length="112" mass="12508">MYVIPTLAIIHAIFSDYSYPFITLIGSIVSVACHFAFRLDQEISSLFFNSFRDARSILIIIGHWALHAFGIISLTELKSSLNTGLLLLLVPLPAAFYILTSTFSDPTKIRND</sequence>
<dbReference type="Proteomes" id="UP000288716">
    <property type="component" value="Unassembled WGS sequence"/>
</dbReference>
<feature type="transmembrane region" description="Helical" evidence="1">
    <location>
        <begin position="57"/>
        <end position="75"/>
    </location>
</feature>
<dbReference type="GO" id="GO:0031625">
    <property type="term" value="F:ubiquitin protein ligase binding"/>
    <property type="evidence" value="ECO:0007669"/>
    <property type="project" value="TreeGrafter"/>
</dbReference>
<keyword evidence="1" id="KW-0812">Transmembrane</keyword>
<feature type="transmembrane region" description="Helical" evidence="1">
    <location>
        <begin position="81"/>
        <end position="100"/>
    </location>
</feature>
<evidence type="ECO:0000313" key="2">
    <source>
        <dbReference type="EMBL" id="RWS29946.1"/>
    </source>
</evidence>